<dbReference type="Gene3D" id="3.30.930.10">
    <property type="entry name" value="Bira Bifunctional Protein, Domain 2"/>
    <property type="match status" value="1"/>
</dbReference>
<reference evidence="3" key="1">
    <citation type="submission" date="2016-04" db="EMBL/GenBank/DDBJ databases">
        <authorList>
            <person name="Evans L.H."/>
            <person name="Alamgir A."/>
            <person name="Owens N."/>
            <person name="Weber N.D."/>
            <person name="Virtaneva K."/>
            <person name="Barbian K."/>
            <person name="Babar A."/>
            <person name="Rosenke K."/>
        </authorList>
    </citation>
    <scope>NUCLEOTIDE SEQUENCE</scope>
    <source>
        <strain evidence="3">86-2</strain>
    </source>
</reference>
<dbReference type="EMBL" id="FLUL01000001">
    <property type="protein sequence ID" value="SBV99061.1"/>
    <property type="molecule type" value="Genomic_DNA"/>
</dbReference>
<organism evidence="3">
    <name type="scientific">uncultured Dysgonomonas sp</name>
    <dbReference type="NCBI Taxonomy" id="206096"/>
    <lineage>
        <taxon>Bacteria</taxon>
        <taxon>Pseudomonadati</taxon>
        <taxon>Bacteroidota</taxon>
        <taxon>Bacteroidia</taxon>
        <taxon>Bacteroidales</taxon>
        <taxon>Dysgonomonadaceae</taxon>
        <taxon>Dysgonomonas</taxon>
        <taxon>environmental samples</taxon>
    </lineage>
</organism>
<name>A0A212JI13_9BACT</name>
<dbReference type="GO" id="GO:0009249">
    <property type="term" value="P:protein lipoylation"/>
    <property type="evidence" value="ECO:0007669"/>
    <property type="project" value="InterPro"/>
</dbReference>
<dbReference type="GO" id="GO:0017118">
    <property type="term" value="F:lipoyltransferase activity"/>
    <property type="evidence" value="ECO:0007669"/>
    <property type="project" value="TreeGrafter"/>
</dbReference>
<proteinExistence type="predicted"/>
<evidence type="ECO:0000313" key="3">
    <source>
        <dbReference type="EMBL" id="SBV99061.1"/>
    </source>
</evidence>
<dbReference type="Pfam" id="PF21948">
    <property type="entry name" value="LplA-B_cat"/>
    <property type="match status" value="1"/>
</dbReference>
<dbReference type="PANTHER" id="PTHR12561">
    <property type="entry name" value="LIPOATE-PROTEIN LIGASE"/>
    <property type="match status" value="1"/>
</dbReference>
<sequence length="256" mass="29440">MLCINNTHTDAWFNMASEEYLLKNFSEEFFMLYQNEPSVVIGKYQNVLAEVNLDFIQRNNIKVARRSSGGGTVFHDLGNLNLTFIENNKGIGFHRFTERIVLLLSTLGIHAEVDTRLAINIDGLKISGSAQCVHKDRVMFHATLLFSSDLNRLTTTLESDPKQLENKVDKRIYVKSVKSPVTNILNHIDKPLNINRFKDYIMAYFMNEKKGNSIYQFTSEDVLNIKKLVNEKYGTDEWNYDGKKPKVSEQAFQSII</sequence>
<protein>
    <recommendedName>
        <fullName evidence="2">BPL/LPL catalytic domain-containing protein</fullName>
    </recommendedName>
</protein>
<dbReference type="InterPro" id="IPR004143">
    <property type="entry name" value="BPL_LPL_catalytic"/>
</dbReference>
<feature type="domain" description="BPL/LPL catalytic" evidence="2">
    <location>
        <begin position="24"/>
        <end position="193"/>
    </location>
</feature>
<dbReference type="UniPathway" id="UPA00537">
    <property type="reaction ID" value="UER00595"/>
</dbReference>
<dbReference type="SUPFAM" id="SSF55681">
    <property type="entry name" value="Class II aaRS and biotin synthetases"/>
    <property type="match status" value="1"/>
</dbReference>
<evidence type="ECO:0000259" key="2">
    <source>
        <dbReference type="PROSITE" id="PS51733"/>
    </source>
</evidence>
<gene>
    <name evidence="3" type="ORF">KL86DYS2_11568</name>
</gene>
<dbReference type="CDD" id="cd16443">
    <property type="entry name" value="LplA"/>
    <property type="match status" value="1"/>
</dbReference>
<dbReference type="InterPro" id="IPR004562">
    <property type="entry name" value="LipoylTrfase_LipoateP_Ligase"/>
</dbReference>
<dbReference type="InterPro" id="IPR045864">
    <property type="entry name" value="aa-tRNA-synth_II/BPL/LPL"/>
</dbReference>
<dbReference type="PANTHER" id="PTHR12561:SF3">
    <property type="entry name" value="LIPOYLTRANSFERASE 1, MITOCHONDRIAL"/>
    <property type="match status" value="1"/>
</dbReference>
<evidence type="ECO:0000256" key="1">
    <source>
        <dbReference type="ARBA" id="ARBA00005085"/>
    </source>
</evidence>
<dbReference type="RefSeq" id="WP_283686190.1">
    <property type="nucleotide sequence ID" value="NZ_LT599021.1"/>
</dbReference>
<dbReference type="PROSITE" id="PS51733">
    <property type="entry name" value="BPL_LPL_CATALYTIC"/>
    <property type="match status" value="1"/>
</dbReference>
<dbReference type="GO" id="GO:0005737">
    <property type="term" value="C:cytoplasm"/>
    <property type="evidence" value="ECO:0007669"/>
    <property type="project" value="TreeGrafter"/>
</dbReference>
<comment type="pathway">
    <text evidence="1">Protein modification; protein lipoylation via exogenous pathway; protein N(6)-(lipoyl)lysine from lipoate: step 2/2.</text>
</comment>
<dbReference type="AlphaFoldDB" id="A0A212JI13"/>
<accession>A0A212JI13</accession>